<sequence length="359" mass="41327">MNKAAEHRLREAFKSQAWHCGKLDSPFMDRWCAMFAEHLDPQNPVMKTMIAWPGDPSSRQHALPLRLMAALHKLVLEGKSEELKKLFPPSTPPEDDRELWHRLVPILEQHKDDILTHIQLPPQTNEIRRSCALLPGFLHIANLAPNMPFVISELGASAGLNLNFDRYHYQLGDLVWGHENSDIHFAPDWKGPSLSAQDIYIRERRGCDLRPTNIQNEDQVTSLLSYLWADQQIRLERTRKALNCARQHPYTVDKMDAIDWLQERLSHRHTGAIHAIFHTIAWQYFPKAAQEKGTALIEEAGKRATMDAPLAWLTMEADDNPNGAALTLRMWPKNIMGDGTHHLGRADFHGRWIDWRNKN</sequence>
<dbReference type="InterPro" id="IPR011200">
    <property type="entry name" value="UCP012608"/>
</dbReference>
<reference evidence="1" key="1">
    <citation type="journal article" date="2020" name="mSystems">
        <title>Genome- and Community-Level Interaction Insights into Carbon Utilization and Element Cycling Functions of Hydrothermarchaeota in Hydrothermal Sediment.</title>
        <authorList>
            <person name="Zhou Z."/>
            <person name="Liu Y."/>
            <person name="Xu W."/>
            <person name="Pan J."/>
            <person name="Luo Z.H."/>
            <person name="Li M."/>
        </authorList>
    </citation>
    <scope>NUCLEOTIDE SEQUENCE [LARGE SCALE GENOMIC DNA]</scope>
    <source>
        <strain evidence="1">HyVt-489</strain>
    </source>
</reference>
<name>A0A7C3C9A9_9PROT</name>
<dbReference type="PIRSF" id="PIRSF012608">
    <property type="entry name" value="UCP012608"/>
    <property type="match status" value="1"/>
</dbReference>
<protein>
    <submittedName>
        <fullName evidence="1">DUF2332 family protein</fullName>
    </submittedName>
</protein>
<comment type="caution">
    <text evidence="1">The sequence shown here is derived from an EMBL/GenBank/DDBJ whole genome shotgun (WGS) entry which is preliminary data.</text>
</comment>
<gene>
    <name evidence="1" type="ORF">ENJ46_02995</name>
</gene>
<dbReference type="Proteomes" id="UP000886042">
    <property type="component" value="Unassembled WGS sequence"/>
</dbReference>
<dbReference type="EMBL" id="DRMN01000196">
    <property type="protein sequence ID" value="HFB54866.1"/>
    <property type="molecule type" value="Genomic_DNA"/>
</dbReference>
<dbReference type="Pfam" id="PF10094">
    <property type="entry name" value="DUF2332"/>
    <property type="match status" value="1"/>
</dbReference>
<proteinExistence type="predicted"/>
<organism evidence="1">
    <name type="scientific">Hellea balneolensis</name>
    <dbReference type="NCBI Taxonomy" id="287478"/>
    <lineage>
        <taxon>Bacteria</taxon>
        <taxon>Pseudomonadati</taxon>
        <taxon>Pseudomonadota</taxon>
        <taxon>Alphaproteobacteria</taxon>
        <taxon>Maricaulales</taxon>
        <taxon>Robiginitomaculaceae</taxon>
        <taxon>Hellea</taxon>
    </lineage>
</organism>
<evidence type="ECO:0000313" key="1">
    <source>
        <dbReference type="EMBL" id="HFB54866.1"/>
    </source>
</evidence>
<dbReference type="AlphaFoldDB" id="A0A7C3C9A9"/>
<accession>A0A7C3C9A9</accession>